<organism evidence="1 2">
    <name type="scientific">Daucus carota subsp. sativus</name>
    <name type="common">Carrot</name>
    <dbReference type="NCBI Taxonomy" id="79200"/>
    <lineage>
        <taxon>Eukaryota</taxon>
        <taxon>Viridiplantae</taxon>
        <taxon>Streptophyta</taxon>
        <taxon>Embryophyta</taxon>
        <taxon>Tracheophyta</taxon>
        <taxon>Spermatophyta</taxon>
        <taxon>Magnoliopsida</taxon>
        <taxon>eudicotyledons</taxon>
        <taxon>Gunneridae</taxon>
        <taxon>Pentapetalae</taxon>
        <taxon>asterids</taxon>
        <taxon>campanulids</taxon>
        <taxon>Apiales</taxon>
        <taxon>Apiaceae</taxon>
        <taxon>Apioideae</taxon>
        <taxon>Scandiceae</taxon>
        <taxon>Daucinae</taxon>
        <taxon>Daucus</taxon>
        <taxon>Daucus sect. Daucus</taxon>
    </lineage>
</organism>
<reference evidence="1" key="1">
    <citation type="journal article" date="2016" name="Nat. Genet.">
        <title>A high-quality carrot genome assembly provides new insights into carotenoid accumulation and asterid genome evolution.</title>
        <authorList>
            <person name="Iorizzo M."/>
            <person name="Ellison S."/>
            <person name="Senalik D."/>
            <person name="Zeng P."/>
            <person name="Satapoomin P."/>
            <person name="Huang J."/>
            <person name="Bowman M."/>
            <person name="Iovene M."/>
            <person name="Sanseverino W."/>
            <person name="Cavagnaro P."/>
            <person name="Yildiz M."/>
            <person name="Macko-Podgorni A."/>
            <person name="Moranska E."/>
            <person name="Grzebelus E."/>
            <person name="Grzebelus D."/>
            <person name="Ashrafi H."/>
            <person name="Zheng Z."/>
            <person name="Cheng S."/>
            <person name="Spooner D."/>
            <person name="Van Deynze A."/>
            <person name="Simon P."/>
        </authorList>
    </citation>
    <scope>NUCLEOTIDE SEQUENCE</scope>
    <source>
        <tissue evidence="1">Leaf</tissue>
    </source>
</reference>
<reference evidence="1" key="2">
    <citation type="submission" date="2022-03" db="EMBL/GenBank/DDBJ databases">
        <title>Draft title - Genomic analysis of global carrot germplasm unveils the trajectory of domestication and the origin of high carotenoid orange carrot.</title>
        <authorList>
            <person name="Iorizzo M."/>
            <person name="Ellison S."/>
            <person name="Senalik D."/>
            <person name="Macko-Podgorni A."/>
            <person name="Grzebelus D."/>
            <person name="Bostan H."/>
            <person name="Rolling W."/>
            <person name="Curaba J."/>
            <person name="Simon P."/>
        </authorList>
    </citation>
    <scope>NUCLEOTIDE SEQUENCE</scope>
    <source>
        <tissue evidence="1">Leaf</tissue>
    </source>
</reference>
<sequence length="45" mass="5196">MDITLVVLVFYQSGHGCSYLDMFLISWCGYRQELIVTVTSHIDKI</sequence>
<name>A0AAF0WLN2_DAUCS</name>
<accession>A0AAF0WLN2</accession>
<evidence type="ECO:0000313" key="2">
    <source>
        <dbReference type="Proteomes" id="UP000077755"/>
    </source>
</evidence>
<protein>
    <submittedName>
        <fullName evidence="1">Uncharacterized protein</fullName>
    </submittedName>
</protein>
<dbReference type="AlphaFoldDB" id="A0AAF0WLN2"/>
<evidence type="ECO:0000313" key="1">
    <source>
        <dbReference type="EMBL" id="WOG92212.1"/>
    </source>
</evidence>
<dbReference type="EMBL" id="CP093345">
    <property type="protein sequence ID" value="WOG92212.1"/>
    <property type="molecule type" value="Genomic_DNA"/>
</dbReference>
<keyword evidence="2" id="KW-1185">Reference proteome</keyword>
<proteinExistence type="predicted"/>
<gene>
    <name evidence="1" type="ORF">DCAR_0311474</name>
</gene>
<dbReference type="Proteomes" id="UP000077755">
    <property type="component" value="Chromosome 3"/>
</dbReference>